<keyword evidence="11" id="KW-0472">Membrane</keyword>
<evidence type="ECO:0000256" key="8">
    <source>
        <dbReference type="ARBA" id="ARBA00022840"/>
    </source>
</evidence>
<dbReference type="InterPro" id="IPR036890">
    <property type="entry name" value="HATPase_C_sf"/>
</dbReference>
<dbReference type="PANTHER" id="PTHR45339">
    <property type="entry name" value="HYBRID SIGNAL TRANSDUCTION HISTIDINE KINASE J"/>
    <property type="match status" value="1"/>
</dbReference>
<evidence type="ECO:0000256" key="10">
    <source>
        <dbReference type="ARBA" id="ARBA00023012"/>
    </source>
</evidence>
<dbReference type="CDD" id="cd00082">
    <property type="entry name" value="HisKA"/>
    <property type="match status" value="1"/>
</dbReference>
<reference evidence="13 14" key="2">
    <citation type="journal article" date="2017" name="Genome Announc.">
        <title>Draft genome sequence of Aquitalea magnusonii strain H3, a plant growth-promoting bacterium of duckweed Lemna minor.</title>
        <authorList>
            <person name="Ishizawa H."/>
            <person name="Kuroda M."/>
            <person name="Ike M."/>
        </authorList>
    </citation>
    <scope>NUCLEOTIDE SEQUENCE [LARGE SCALE GENOMIC DNA]</scope>
    <source>
        <strain evidence="13 14">H3</strain>
    </source>
</reference>
<dbReference type="PANTHER" id="PTHR45339:SF1">
    <property type="entry name" value="HYBRID SIGNAL TRANSDUCTION HISTIDINE KINASE J"/>
    <property type="match status" value="1"/>
</dbReference>
<evidence type="ECO:0000256" key="7">
    <source>
        <dbReference type="ARBA" id="ARBA00022741"/>
    </source>
</evidence>
<comment type="catalytic activity">
    <reaction evidence="1">
        <text>ATP + protein L-histidine = ADP + protein N-phospho-L-histidine.</text>
        <dbReference type="EC" id="2.7.13.3"/>
    </reaction>
</comment>
<evidence type="ECO:0000256" key="5">
    <source>
        <dbReference type="ARBA" id="ARBA00022553"/>
    </source>
</evidence>
<dbReference type="EC" id="2.7.13.3" evidence="3"/>
<dbReference type="GO" id="GO:0005524">
    <property type="term" value="F:ATP binding"/>
    <property type="evidence" value="ECO:0007669"/>
    <property type="project" value="UniProtKB-KW"/>
</dbReference>
<dbReference type="GO" id="GO:0005886">
    <property type="term" value="C:plasma membrane"/>
    <property type="evidence" value="ECO:0007669"/>
    <property type="project" value="UniProtKB-SubCell"/>
</dbReference>
<dbReference type="InterPro" id="IPR004358">
    <property type="entry name" value="Sig_transdc_His_kin-like_C"/>
</dbReference>
<protein>
    <recommendedName>
        <fullName evidence="3">histidine kinase</fullName>
        <ecNumber evidence="3">2.7.13.3</ecNumber>
    </recommendedName>
</protein>
<dbReference type="Pfam" id="PF02518">
    <property type="entry name" value="HATPase_c"/>
    <property type="match status" value="1"/>
</dbReference>
<evidence type="ECO:0000313" key="14">
    <source>
        <dbReference type="Proteomes" id="UP000198290"/>
    </source>
</evidence>
<evidence type="ECO:0000256" key="9">
    <source>
        <dbReference type="ARBA" id="ARBA00022989"/>
    </source>
</evidence>
<reference evidence="14" key="3">
    <citation type="journal article" date="2017" name="Plant Physiol. Biochem.">
        <title>Differential oxidative and antioxidative response of duckweed Lemna minor toward plant growth promoting/inhibiting bacteria.</title>
        <authorList>
            <person name="Ishizawa H."/>
            <person name="Kuroda M."/>
            <person name="Morikawa M."/>
            <person name="Ike M."/>
        </authorList>
    </citation>
    <scope>NUCLEOTIDE SEQUENCE [LARGE SCALE GENOMIC DNA]</scope>
    <source>
        <strain evidence="14">H3</strain>
    </source>
</reference>
<dbReference type="SMART" id="SM00387">
    <property type="entry name" value="HATPase_c"/>
    <property type="match status" value="1"/>
</dbReference>
<feature type="domain" description="Histidine kinase" evidence="12">
    <location>
        <begin position="170"/>
        <end position="390"/>
    </location>
</feature>
<dbReference type="InterPro" id="IPR003661">
    <property type="entry name" value="HisK_dim/P_dom"/>
</dbReference>
<dbReference type="GO" id="GO:0000155">
    <property type="term" value="F:phosphorelay sensor kinase activity"/>
    <property type="evidence" value="ECO:0007669"/>
    <property type="project" value="InterPro"/>
</dbReference>
<dbReference type="Pfam" id="PF00512">
    <property type="entry name" value="HisKA"/>
    <property type="match status" value="1"/>
</dbReference>
<dbReference type="InterPro" id="IPR003594">
    <property type="entry name" value="HATPase_dom"/>
</dbReference>
<dbReference type="Gene3D" id="3.30.450.20">
    <property type="entry name" value="PAS domain"/>
    <property type="match status" value="1"/>
</dbReference>
<comment type="subcellular location">
    <subcellularLocation>
        <location evidence="2">Cell membrane</location>
        <topology evidence="2">Multi-pass membrane protein</topology>
    </subcellularLocation>
</comment>
<evidence type="ECO:0000313" key="13">
    <source>
        <dbReference type="EMBL" id="BBF84867.1"/>
    </source>
</evidence>
<keyword evidence="7" id="KW-0547">Nucleotide-binding</keyword>
<keyword evidence="4" id="KW-1003">Cell membrane</keyword>
<dbReference type="InterPro" id="IPR036641">
    <property type="entry name" value="HPT_dom_sf"/>
</dbReference>
<dbReference type="EMBL" id="AP018823">
    <property type="protein sequence ID" value="BBF84867.1"/>
    <property type="molecule type" value="Genomic_DNA"/>
</dbReference>
<dbReference type="InterPro" id="IPR036097">
    <property type="entry name" value="HisK_dim/P_sf"/>
</dbReference>
<evidence type="ECO:0000256" key="6">
    <source>
        <dbReference type="ARBA" id="ARBA00022692"/>
    </source>
</evidence>
<dbReference type="SUPFAM" id="SSF55874">
    <property type="entry name" value="ATPase domain of HSP90 chaperone/DNA topoisomerase II/histidine kinase"/>
    <property type="match status" value="1"/>
</dbReference>
<name>A0A3G9GGU1_9NEIS</name>
<dbReference type="PRINTS" id="PR00344">
    <property type="entry name" value="BCTRLSENSOR"/>
</dbReference>
<gene>
    <name evidence="13" type="ORF">DLM_1243</name>
</gene>
<dbReference type="KEGG" id="amah:DLM_1243"/>
<dbReference type="SUPFAM" id="SSF55785">
    <property type="entry name" value="PYP-like sensor domain (PAS domain)"/>
    <property type="match status" value="1"/>
</dbReference>
<evidence type="ECO:0000256" key="11">
    <source>
        <dbReference type="ARBA" id="ARBA00023136"/>
    </source>
</evidence>
<sequence length="625" mass="68427">MWLGWLALCEQLASDRQRQQHAEQLQRNLLQLSEALFIAVPVPLLHIDASETILRINPSGRHLLCADIEVVNQLSECFPEPETYRALQEIIRQGFAGGEAFRFERTMRCMDGTERSLIIDGQLVRAGAAFGGMILSVTDMSHYHQINVSLDAARKQADLASQAKSSFLAVMSHEFRTPMHAILGMLELLCMGELDEEQRDYAQEIETAANKLLGMIDDVLAWTRLETASIRADAQTFSINGLMDELLPSCRSAAAAKQLDVRYSNKLPADVLIKSDRRYLGKSIAELLDNAVKFTRVGQVSVSLDCLTTTTQDELVIRIEDSGIGMSKSELARVGELFTQTDGSTARSHDGLGLRLALARSLIGLLGGTLQLESNSTGGISATVQIPLRQGEKISIQPGGKDHPVLMIAPSAMLADVVGHLLQERGMQLTLATTLEDAALMISSLQPRRIIYCAQADDSMTFAGSRLSRLLSETEQSSLWVLAGKQAVPPQSGILSFTDELDLMRTICREWPAECRRFTVDHHALVALSGADVVCEQEILTMFLEDNADDLKLLWPALSNCRLSEARALLSRIATASSQIGAHQMSEVAQALHDKLVCPLQQEEHAQIAALYALQCSGEVLAGKA</sequence>
<proteinExistence type="predicted"/>
<keyword evidence="9" id="KW-1133">Transmembrane helix</keyword>
<dbReference type="Proteomes" id="UP000198290">
    <property type="component" value="Chromosome"/>
</dbReference>
<reference evidence="14" key="1">
    <citation type="journal article" date="2017" name="Biotechnol. Biofuels">
        <title>Evaluation of environmental bacterial communities as a factor affecting the growth of duckweed Lemna minor.</title>
        <authorList>
            <person name="Ishizawa H."/>
            <person name="Kuroda M."/>
            <person name="Morikawa M."/>
            <person name="Ike M."/>
        </authorList>
    </citation>
    <scope>NUCLEOTIDE SEQUENCE [LARGE SCALE GENOMIC DNA]</scope>
    <source>
        <strain evidence="14">H3</strain>
    </source>
</reference>
<dbReference type="SUPFAM" id="SSF47384">
    <property type="entry name" value="Homodimeric domain of signal transducing histidine kinase"/>
    <property type="match status" value="1"/>
</dbReference>
<keyword evidence="8" id="KW-0067">ATP-binding</keyword>
<accession>A0A3G9GGU1</accession>
<keyword evidence="10" id="KW-0902">Two-component regulatory system</keyword>
<organism evidence="13 14">
    <name type="scientific">Aquitalea magnusonii</name>
    <dbReference type="NCBI Taxonomy" id="332411"/>
    <lineage>
        <taxon>Bacteria</taxon>
        <taxon>Pseudomonadati</taxon>
        <taxon>Pseudomonadota</taxon>
        <taxon>Betaproteobacteria</taxon>
        <taxon>Neisseriales</taxon>
        <taxon>Chromobacteriaceae</taxon>
        <taxon>Aquitalea</taxon>
    </lineage>
</organism>
<keyword evidence="14" id="KW-1185">Reference proteome</keyword>
<dbReference type="Gene3D" id="1.10.287.130">
    <property type="match status" value="1"/>
</dbReference>
<keyword evidence="5" id="KW-0597">Phosphoprotein</keyword>
<evidence type="ECO:0000256" key="3">
    <source>
        <dbReference type="ARBA" id="ARBA00012438"/>
    </source>
</evidence>
<keyword evidence="6" id="KW-0812">Transmembrane</keyword>
<evidence type="ECO:0000256" key="1">
    <source>
        <dbReference type="ARBA" id="ARBA00000085"/>
    </source>
</evidence>
<dbReference type="SUPFAM" id="SSF47226">
    <property type="entry name" value="Histidine-containing phosphotransfer domain, HPT domain"/>
    <property type="match status" value="1"/>
</dbReference>
<evidence type="ECO:0000256" key="2">
    <source>
        <dbReference type="ARBA" id="ARBA00004651"/>
    </source>
</evidence>
<dbReference type="PROSITE" id="PS50109">
    <property type="entry name" value="HIS_KIN"/>
    <property type="match status" value="1"/>
</dbReference>
<evidence type="ECO:0000259" key="12">
    <source>
        <dbReference type="PROSITE" id="PS50109"/>
    </source>
</evidence>
<dbReference type="InterPro" id="IPR035965">
    <property type="entry name" value="PAS-like_dom_sf"/>
</dbReference>
<dbReference type="Gene3D" id="3.30.565.10">
    <property type="entry name" value="Histidine kinase-like ATPase, C-terminal domain"/>
    <property type="match status" value="1"/>
</dbReference>
<dbReference type="AlphaFoldDB" id="A0A3G9GGU1"/>
<dbReference type="InterPro" id="IPR005467">
    <property type="entry name" value="His_kinase_dom"/>
</dbReference>
<dbReference type="SMART" id="SM00388">
    <property type="entry name" value="HisKA"/>
    <property type="match status" value="1"/>
</dbReference>
<evidence type="ECO:0000256" key="4">
    <source>
        <dbReference type="ARBA" id="ARBA00022475"/>
    </source>
</evidence>